<dbReference type="OrthoDB" id="3555996at2"/>
<gene>
    <name evidence="4" type="ORF">CFN78_13990</name>
</gene>
<feature type="compositionally biased region" description="Pro residues" evidence="1">
    <location>
        <begin position="197"/>
        <end position="209"/>
    </location>
</feature>
<dbReference type="EMBL" id="NKYE01000007">
    <property type="protein sequence ID" value="OZM72848.1"/>
    <property type="molecule type" value="Genomic_DNA"/>
</dbReference>
<reference evidence="4 5" key="1">
    <citation type="submission" date="2017-07" db="EMBL/GenBank/DDBJ databases">
        <title>Amycolatopsis antarcticus sp. nov., isolated from the surface of an Antarcticus brown macroalga.</title>
        <authorList>
            <person name="Wang J."/>
            <person name="Leiva S."/>
            <person name="Huang J."/>
            <person name="Huang Y."/>
        </authorList>
    </citation>
    <scope>NUCLEOTIDE SEQUENCE [LARGE SCALE GENOMIC DNA]</scope>
    <source>
        <strain evidence="4 5">AU-G6</strain>
    </source>
</reference>
<keyword evidence="2" id="KW-0472">Membrane</keyword>
<evidence type="ECO:0000256" key="3">
    <source>
        <dbReference type="SAM" id="SignalP"/>
    </source>
</evidence>
<dbReference type="AlphaFoldDB" id="A0A263D447"/>
<name>A0A263D447_9PSEU</name>
<dbReference type="Proteomes" id="UP000242444">
    <property type="component" value="Unassembled WGS sequence"/>
</dbReference>
<organism evidence="4 5">
    <name type="scientific">Amycolatopsis antarctica</name>
    <dbReference type="NCBI Taxonomy" id="1854586"/>
    <lineage>
        <taxon>Bacteria</taxon>
        <taxon>Bacillati</taxon>
        <taxon>Actinomycetota</taxon>
        <taxon>Actinomycetes</taxon>
        <taxon>Pseudonocardiales</taxon>
        <taxon>Pseudonocardiaceae</taxon>
        <taxon>Amycolatopsis</taxon>
    </lineage>
</organism>
<dbReference type="InParanoid" id="A0A263D447"/>
<protein>
    <submittedName>
        <fullName evidence="4">Uncharacterized protein</fullName>
    </submittedName>
</protein>
<feature type="chain" id="PRO_5013192970" evidence="3">
    <location>
        <begin position="23"/>
        <end position="289"/>
    </location>
</feature>
<proteinExistence type="predicted"/>
<evidence type="ECO:0000313" key="4">
    <source>
        <dbReference type="EMBL" id="OZM72848.1"/>
    </source>
</evidence>
<keyword evidence="5" id="KW-1185">Reference proteome</keyword>
<keyword evidence="2" id="KW-1133">Transmembrane helix</keyword>
<feature type="compositionally biased region" description="Polar residues" evidence="1">
    <location>
        <begin position="177"/>
        <end position="192"/>
    </location>
</feature>
<comment type="caution">
    <text evidence="4">The sequence shown here is derived from an EMBL/GenBank/DDBJ whole genome shotgun (WGS) entry which is preliminary data.</text>
</comment>
<accession>A0A263D447</accession>
<feature type="transmembrane region" description="Helical" evidence="2">
    <location>
        <begin position="265"/>
        <end position="284"/>
    </location>
</feature>
<evidence type="ECO:0000256" key="2">
    <source>
        <dbReference type="SAM" id="Phobius"/>
    </source>
</evidence>
<feature type="compositionally biased region" description="Gly residues" evidence="1">
    <location>
        <begin position="157"/>
        <end position="166"/>
    </location>
</feature>
<feature type="region of interest" description="Disordered" evidence="1">
    <location>
        <begin position="141"/>
        <end position="210"/>
    </location>
</feature>
<keyword evidence="2" id="KW-0812">Transmembrane</keyword>
<evidence type="ECO:0000313" key="5">
    <source>
        <dbReference type="Proteomes" id="UP000242444"/>
    </source>
</evidence>
<keyword evidence="3" id="KW-0732">Signal</keyword>
<evidence type="ECO:0000256" key="1">
    <source>
        <dbReference type="SAM" id="MobiDB-lite"/>
    </source>
</evidence>
<feature type="signal peptide" evidence="3">
    <location>
        <begin position="1"/>
        <end position="22"/>
    </location>
</feature>
<sequence>MATAIAAAATGGGIVVAGTATATTTHQAESCTSTVNGNIGDPVTVRAESLRDLVKRGAQEAGTLALADIAAHDVTRDGALAVGQVPNAQNGLVSGNSIADAAAGALKGSLGLGLNSSKTISSIKNKIAGSCGISVVASDYEAPESEQPIPQQPAPGGNNGGTGPQPGTGNLPDPLPSGSTGSGDTTVPQRSYDNIPVVPPGIPAPPPGNRYPGAAPVPGMQAPEVGVLGAPGQQQGQPVSGDVRNAGNADSLAAPEAPGTVQMPMLLAVIALAGVSAALVRTWVVRKAT</sequence>